<dbReference type="InterPro" id="IPR013974">
    <property type="entry name" value="SAF"/>
</dbReference>
<protein>
    <submittedName>
        <fullName evidence="3">Unannotated protein</fullName>
    </submittedName>
</protein>
<dbReference type="PANTHER" id="PTHR30536:SF5">
    <property type="entry name" value="ALTRONATE DEHYDRATASE"/>
    <property type="match status" value="1"/>
</dbReference>
<organism evidence="3">
    <name type="scientific">freshwater metagenome</name>
    <dbReference type="NCBI Taxonomy" id="449393"/>
    <lineage>
        <taxon>unclassified sequences</taxon>
        <taxon>metagenomes</taxon>
        <taxon>ecological metagenomes</taxon>
    </lineage>
</organism>
<keyword evidence="1" id="KW-0456">Lyase</keyword>
<dbReference type="PANTHER" id="PTHR30536">
    <property type="entry name" value="ALTRONATE/GALACTARATE DEHYDRATASE"/>
    <property type="match status" value="1"/>
</dbReference>
<dbReference type="AlphaFoldDB" id="A0A6J7PUU5"/>
<dbReference type="EMBL" id="CAFBQN010000112">
    <property type="protein sequence ID" value="CAB5062034.1"/>
    <property type="molecule type" value="Genomic_DNA"/>
</dbReference>
<evidence type="ECO:0000256" key="1">
    <source>
        <dbReference type="ARBA" id="ARBA00023239"/>
    </source>
</evidence>
<reference evidence="3" key="1">
    <citation type="submission" date="2020-05" db="EMBL/GenBank/DDBJ databases">
        <authorList>
            <person name="Chiriac C."/>
            <person name="Salcher M."/>
            <person name="Ghai R."/>
            <person name="Kavagutti S V."/>
        </authorList>
    </citation>
    <scope>NUCLEOTIDE SEQUENCE</scope>
</reference>
<accession>A0A6J7PUU5</accession>
<dbReference type="InterPro" id="IPR052172">
    <property type="entry name" value="UxaA_altronate/galactarate_dh"/>
</dbReference>
<name>A0A6J7PUU5_9ZZZZ</name>
<sequence length="100" mass="10843">MAITPPQFLLHHDGDNVAVAMTDLQPGTLHGRSVKEGTESNAILNHAIPLGHKFALTDLAEGDAIIKYGIKVGLASAAIKKGDYIHTHNMRSYRWEASRA</sequence>
<evidence type="ECO:0000313" key="3">
    <source>
        <dbReference type="EMBL" id="CAB5006252.1"/>
    </source>
</evidence>
<dbReference type="SMART" id="SM00858">
    <property type="entry name" value="SAF"/>
    <property type="match status" value="1"/>
</dbReference>
<evidence type="ECO:0000313" key="4">
    <source>
        <dbReference type="EMBL" id="CAB5062034.1"/>
    </source>
</evidence>
<feature type="domain" description="SAF" evidence="2">
    <location>
        <begin position="15"/>
        <end position="91"/>
    </location>
</feature>
<dbReference type="GO" id="GO:0019698">
    <property type="term" value="P:D-galacturonate catabolic process"/>
    <property type="evidence" value="ECO:0007669"/>
    <property type="project" value="TreeGrafter"/>
</dbReference>
<evidence type="ECO:0000259" key="2">
    <source>
        <dbReference type="SMART" id="SM00858"/>
    </source>
</evidence>
<dbReference type="GO" id="GO:0016829">
    <property type="term" value="F:lyase activity"/>
    <property type="evidence" value="ECO:0007669"/>
    <property type="project" value="UniProtKB-KW"/>
</dbReference>
<proteinExistence type="predicted"/>
<dbReference type="Gene3D" id="2.30.130.110">
    <property type="match status" value="1"/>
</dbReference>
<dbReference type="EMBL" id="CAFBPE010000044">
    <property type="protein sequence ID" value="CAB5006252.1"/>
    <property type="molecule type" value="Genomic_DNA"/>
</dbReference>
<dbReference type="InterPro" id="IPR044144">
    <property type="entry name" value="SAF_UxaA/GarD"/>
</dbReference>
<dbReference type="CDD" id="cd11613">
    <property type="entry name" value="SAF_AH_GD"/>
    <property type="match status" value="1"/>
</dbReference>
<gene>
    <name evidence="3" type="ORF">UFOPK4065_00680</name>
    <name evidence="4" type="ORF">UFOPK4319_01077</name>
</gene>